<dbReference type="Proteomes" id="UP000663828">
    <property type="component" value="Unassembled WGS sequence"/>
</dbReference>
<evidence type="ECO:0000313" key="1">
    <source>
        <dbReference type="EMBL" id="CAF1674736.1"/>
    </source>
</evidence>
<comment type="caution">
    <text evidence="1">The sequence shown here is derived from an EMBL/GenBank/DDBJ whole genome shotgun (WGS) entry which is preliminary data.</text>
</comment>
<organism evidence="1 2">
    <name type="scientific">Adineta ricciae</name>
    <name type="common">Rotifer</name>
    <dbReference type="NCBI Taxonomy" id="249248"/>
    <lineage>
        <taxon>Eukaryota</taxon>
        <taxon>Metazoa</taxon>
        <taxon>Spiralia</taxon>
        <taxon>Gnathifera</taxon>
        <taxon>Rotifera</taxon>
        <taxon>Eurotatoria</taxon>
        <taxon>Bdelloidea</taxon>
        <taxon>Adinetida</taxon>
        <taxon>Adinetidae</taxon>
        <taxon>Adineta</taxon>
    </lineage>
</organism>
<gene>
    <name evidence="1" type="ORF">XAT740_LOCUS59367</name>
</gene>
<reference evidence="1" key="1">
    <citation type="submission" date="2021-02" db="EMBL/GenBank/DDBJ databases">
        <authorList>
            <person name="Nowell W R."/>
        </authorList>
    </citation>
    <scope>NUCLEOTIDE SEQUENCE</scope>
</reference>
<dbReference type="AlphaFoldDB" id="A0A816GFU0"/>
<evidence type="ECO:0000313" key="2">
    <source>
        <dbReference type="Proteomes" id="UP000663828"/>
    </source>
</evidence>
<sequence length="272" mass="31607">MQIDYTITPIFAPISRGISQLSIESSINVSDHCSPVELFKSIKQKEHSVADQLLPIGLKDKDQLLDFTSNEKLSPVSSIHLFQCINDPTESKQSSIFHNLFQQILNRNTVHIEHNGEHAISGLYHAMKSICHPEHFQNCLFIHMYKTTDQNISQIISLNIDENQVTLNTIKKIVQDTLKQESTNNFIFIQQGAEIRDDELVLQRNYPFITVIDCPLERELNEISSPMFDLRFYELLIRLSIYSILFTQENQTNLQRFFSYCDQDKSFTFKTR</sequence>
<accession>A0A816GFU0</accession>
<feature type="non-terminal residue" evidence="1">
    <location>
        <position position="1"/>
    </location>
</feature>
<keyword evidence="2" id="KW-1185">Reference proteome</keyword>
<name>A0A816GFU0_ADIRI</name>
<dbReference type="EMBL" id="CAJNOR010013700">
    <property type="protein sequence ID" value="CAF1674736.1"/>
    <property type="molecule type" value="Genomic_DNA"/>
</dbReference>
<proteinExistence type="predicted"/>
<feature type="non-terminal residue" evidence="1">
    <location>
        <position position="272"/>
    </location>
</feature>
<protein>
    <submittedName>
        <fullName evidence="1">Uncharacterized protein</fullName>
    </submittedName>
</protein>